<dbReference type="AlphaFoldDB" id="F0ZB43"/>
<keyword evidence="3" id="KW-1185">Reference proteome</keyword>
<sequence>MNNNNNNNNNSQIIKQLYTLLIEENTEIEKEEEEKEKEETIINCNKYKSYFCRGDTGQVEIIISVKEFGYLEFPFKVHKLKELVSKYEVSTEKNQINIWELPLDKVGFESKPWSAILESIINNCKERMGIEEEKISTKLDKFMVFNKGGSLSHTKVSSQENKKTNIIGTLILVLPSFHQGGELIVKCGDDEAMIDLENYEPSNIYYTAFLNDCEYEIKPIESGVRLCLVYNLIKDSGKRLPSSSPSSIIPAKKNKIELIPITQQDNLYVQLQNFFKINNKFVYILNQSYKSFEDFEGQDKLVLTKLLSIEKLCAASTYLARLCLIKSKGFLSAFIKEKKEELNLSLEIEEEAIVTNKNIKDSFYPVLVFGKQEIFFSKFPFDEIPKLILYHLESDNNNNIPTDTEEAAAFINQVYFHDDRYVAAPYLDKTIEYAIDKYLPSKGKELKRSAIRLVLPNCKFVGFFLNLQMNSEYFIKEEICIIVKISISSQQLRDEILENLTVLLNYFPKDQLWEQISAYENDFINHMASISEHYLENMVSFVKASPTVYMANFTNFLNGFKILKDKKKSNREIFSTLVCSIPHSEDLFVPYIKKTTIGDIFEFIIKGYEFSNSLVSKSYIKEFILHNQQFFVPMIELQGPNKIKSNIVNIKIFLPTLYKVYPAFIETIYKDNINHLIQETKNMSFFTDSISKYKDIKNPYFAEVEKFYRIPINYNFDEQANYFKSVQIELLETMALKDICNMGPSNLNITIVFFYKTILKHLPSESCKSLQSKYLSKLAHIYSLNIVPVINVIINIFPSKFDPAFIDFVSLNNFLDYFLKYYMHLIRNEASIPNSFQKYIKKIMKISPYYFTKNHLEDIFIFLSDKGISMV</sequence>
<dbReference type="EMBL" id="GL870968">
    <property type="protein sequence ID" value="EGC38854.1"/>
    <property type="molecule type" value="Genomic_DNA"/>
</dbReference>
<dbReference type="PANTHER" id="PTHR33099:SF13">
    <property type="entry name" value="F-BOX DOMAIN-CONTAINING PROTEIN-RELATED"/>
    <property type="match status" value="1"/>
</dbReference>
<evidence type="ECO:0008006" key="4">
    <source>
        <dbReference type="Google" id="ProtNLM"/>
    </source>
</evidence>
<dbReference type="Proteomes" id="UP000001064">
    <property type="component" value="Unassembled WGS sequence"/>
</dbReference>
<dbReference type="OrthoDB" id="21094at2759"/>
<dbReference type="KEGG" id="dpp:DICPUDRAFT_75596"/>
<dbReference type="PANTHER" id="PTHR33099">
    <property type="entry name" value="FE2OG DIOXYGENASE DOMAIN-CONTAINING PROTEIN"/>
    <property type="match status" value="1"/>
</dbReference>
<dbReference type="eggNOG" id="ENOG502RSP0">
    <property type="taxonomic scope" value="Eukaryota"/>
</dbReference>
<proteinExistence type="predicted"/>
<name>F0ZB43_DICPU</name>
<protein>
    <recommendedName>
        <fullName evidence="4">Prolyl 4-hydroxylase alpha subunit Fe(2+) 2OG dioxygenase domain-containing protein</fullName>
    </recommendedName>
</protein>
<dbReference type="VEuPathDB" id="AmoebaDB:DICPUDRAFT_75596"/>
<accession>F0ZB43</accession>
<dbReference type="InParanoid" id="F0ZB43"/>
<dbReference type="Gene3D" id="2.60.120.620">
    <property type="entry name" value="q2cbj1_9rhob like domain"/>
    <property type="match status" value="1"/>
</dbReference>
<feature type="coiled-coil region" evidence="1">
    <location>
        <begin position="14"/>
        <end position="43"/>
    </location>
</feature>
<keyword evidence="1" id="KW-0175">Coiled coil</keyword>
<reference evidence="3" key="1">
    <citation type="journal article" date="2011" name="Genome Biol.">
        <title>Comparative genomics of the social amoebae Dictyostelium discoideum and Dictyostelium purpureum.</title>
        <authorList>
            <consortium name="US DOE Joint Genome Institute (JGI-PGF)"/>
            <person name="Sucgang R."/>
            <person name="Kuo A."/>
            <person name="Tian X."/>
            <person name="Salerno W."/>
            <person name="Parikh A."/>
            <person name="Feasley C.L."/>
            <person name="Dalin E."/>
            <person name="Tu H."/>
            <person name="Huang E."/>
            <person name="Barry K."/>
            <person name="Lindquist E."/>
            <person name="Shapiro H."/>
            <person name="Bruce D."/>
            <person name="Schmutz J."/>
            <person name="Salamov A."/>
            <person name="Fey P."/>
            <person name="Gaudet P."/>
            <person name="Anjard C."/>
            <person name="Babu M.M."/>
            <person name="Basu S."/>
            <person name="Bushmanova Y."/>
            <person name="van der Wel H."/>
            <person name="Katoh-Kurasawa M."/>
            <person name="Dinh C."/>
            <person name="Coutinho P.M."/>
            <person name="Saito T."/>
            <person name="Elias M."/>
            <person name="Schaap P."/>
            <person name="Kay R.R."/>
            <person name="Henrissat B."/>
            <person name="Eichinger L."/>
            <person name="Rivero F."/>
            <person name="Putnam N.H."/>
            <person name="West C.M."/>
            <person name="Loomis W.F."/>
            <person name="Chisholm R.L."/>
            <person name="Shaulsky G."/>
            <person name="Strassmann J.E."/>
            <person name="Queller D.C."/>
            <person name="Kuspa A."/>
            <person name="Grigoriev I.V."/>
        </authorList>
    </citation>
    <scope>NUCLEOTIDE SEQUENCE [LARGE SCALE GENOMIC DNA]</scope>
    <source>
        <strain evidence="3">QSDP1</strain>
    </source>
</reference>
<evidence type="ECO:0000313" key="3">
    <source>
        <dbReference type="Proteomes" id="UP000001064"/>
    </source>
</evidence>
<dbReference type="GeneID" id="10506425"/>
<organism evidence="2 3">
    <name type="scientific">Dictyostelium purpureum</name>
    <name type="common">Slime mold</name>
    <dbReference type="NCBI Taxonomy" id="5786"/>
    <lineage>
        <taxon>Eukaryota</taxon>
        <taxon>Amoebozoa</taxon>
        <taxon>Evosea</taxon>
        <taxon>Eumycetozoa</taxon>
        <taxon>Dictyostelia</taxon>
        <taxon>Dictyosteliales</taxon>
        <taxon>Dictyosteliaceae</taxon>
        <taxon>Dictyostelium</taxon>
    </lineage>
</organism>
<evidence type="ECO:0000256" key="1">
    <source>
        <dbReference type="SAM" id="Coils"/>
    </source>
</evidence>
<gene>
    <name evidence="2" type="ORF">DICPUDRAFT_75596</name>
</gene>
<evidence type="ECO:0000313" key="2">
    <source>
        <dbReference type="EMBL" id="EGC38854.1"/>
    </source>
</evidence>
<dbReference type="RefSeq" id="XP_003284648.1">
    <property type="nucleotide sequence ID" value="XM_003284600.1"/>
</dbReference>